<keyword evidence="3" id="KW-0520">NAD</keyword>
<organism evidence="7 8">
    <name type="scientific">Acetohalobium arabaticum (strain ATCC 49924 / DSM 5501 / Z-7288)</name>
    <dbReference type="NCBI Taxonomy" id="574087"/>
    <lineage>
        <taxon>Bacteria</taxon>
        <taxon>Bacillati</taxon>
        <taxon>Bacillota</taxon>
        <taxon>Clostridia</taxon>
        <taxon>Halanaerobiales</taxon>
        <taxon>Halobacteroidaceae</taxon>
        <taxon>Acetohalobium</taxon>
    </lineage>
</organism>
<dbReference type="OrthoDB" id="9805416at2"/>
<dbReference type="AlphaFoldDB" id="D9QPN4"/>
<dbReference type="Pfam" id="PF02826">
    <property type="entry name" value="2-Hacid_dh_C"/>
    <property type="match status" value="1"/>
</dbReference>
<sequence>MKKVLLTEPIHEEGVKLLEEVAEVVQASDYKIDTLVEEAADCHGIIIRKAEIPTEVIKNAPQLEVVAKHGVGVDNIDIETATKEGVVVVNAPESNIYSVAEHTLTMILTIAKNFVVMDKEVREGRFHSRDKIIGTELKGKTAGIIGMGTIGLILTDMLQAMDVEVIAYDPYADPVQAEEAGIELVDELDDIYARADIVSLHLPLNDETEGMIDEDAFAKMKESAFFINAARGAIADEEALYEALKTGEIKGAALDVYTNNPPSSDNPLFELDNVVCSPHNAALTEESKIKMATHAAQGVIDCFKGEEPEYLINPEVLK</sequence>
<dbReference type="KEGG" id="aar:Acear_0945"/>
<gene>
    <name evidence="7" type="ordered locus">Acear_0945</name>
</gene>
<evidence type="ECO:0000313" key="8">
    <source>
        <dbReference type="Proteomes" id="UP000001661"/>
    </source>
</evidence>
<keyword evidence="2 4" id="KW-0560">Oxidoreductase</keyword>
<dbReference type="PROSITE" id="PS00670">
    <property type="entry name" value="D_2_HYDROXYACID_DH_2"/>
    <property type="match status" value="1"/>
</dbReference>
<evidence type="ECO:0000256" key="2">
    <source>
        <dbReference type="ARBA" id="ARBA00023002"/>
    </source>
</evidence>
<dbReference type="SUPFAM" id="SSF52283">
    <property type="entry name" value="Formate/glycerate dehydrogenase catalytic domain-like"/>
    <property type="match status" value="1"/>
</dbReference>
<feature type="domain" description="D-isomer specific 2-hydroxyacid dehydrogenase catalytic" evidence="5">
    <location>
        <begin position="4"/>
        <end position="313"/>
    </location>
</feature>
<dbReference type="eggNOG" id="COG0111">
    <property type="taxonomic scope" value="Bacteria"/>
</dbReference>
<dbReference type="HOGENOM" id="CLU_019796_1_3_9"/>
<dbReference type="InterPro" id="IPR029753">
    <property type="entry name" value="D-isomer_DH_CS"/>
</dbReference>
<dbReference type="InterPro" id="IPR006139">
    <property type="entry name" value="D-isomer_2_OHA_DH_cat_dom"/>
</dbReference>
<dbReference type="CDD" id="cd12173">
    <property type="entry name" value="PGDH_4"/>
    <property type="match status" value="1"/>
</dbReference>
<keyword evidence="8" id="KW-1185">Reference proteome</keyword>
<evidence type="ECO:0000259" key="6">
    <source>
        <dbReference type="Pfam" id="PF02826"/>
    </source>
</evidence>
<evidence type="ECO:0000313" key="7">
    <source>
        <dbReference type="EMBL" id="ADL12475.1"/>
    </source>
</evidence>
<dbReference type="STRING" id="574087.Acear_0945"/>
<dbReference type="InterPro" id="IPR050857">
    <property type="entry name" value="D-2-hydroxyacid_DH"/>
</dbReference>
<dbReference type="PANTHER" id="PTHR42789:SF1">
    <property type="entry name" value="D-ISOMER SPECIFIC 2-HYDROXYACID DEHYDROGENASE FAMILY PROTEIN (AFU_ORTHOLOGUE AFUA_6G10090)"/>
    <property type="match status" value="1"/>
</dbReference>
<reference evidence="7 8" key="1">
    <citation type="journal article" date="2010" name="Stand. Genomic Sci.">
        <title>Complete genome sequence of Acetohalobium arabaticum type strain (Z-7288).</title>
        <authorList>
            <person name="Sikorski J."/>
            <person name="Lapidus A."/>
            <person name="Chertkov O."/>
            <person name="Lucas S."/>
            <person name="Copeland A."/>
            <person name="Glavina Del Rio T."/>
            <person name="Nolan M."/>
            <person name="Tice H."/>
            <person name="Cheng J.F."/>
            <person name="Han C."/>
            <person name="Brambilla E."/>
            <person name="Pitluck S."/>
            <person name="Liolios K."/>
            <person name="Ivanova N."/>
            <person name="Mavromatis K."/>
            <person name="Mikhailova N."/>
            <person name="Pati A."/>
            <person name="Bruce D."/>
            <person name="Detter C."/>
            <person name="Tapia R."/>
            <person name="Goodwin L."/>
            <person name="Chen A."/>
            <person name="Palaniappan K."/>
            <person name="Land M."/>
            <person name="Hauser L."/>
            <person name="Chang Y.J."/>
            <person name="Jeffries C.D."/>
            <person name="Rohde M."/>
            <person name="Goker M."/>
            <person name="Spring S."/>
            <person name="Woyke T."/>
            <person name="Bristow J."/>
            <person name="Eisen J.A."/>
            <person name="Markowitz V."/>
            <person name="Hugenholtz P."/>
            <person name="Kyrpides N.C."/>
            <person name="Klenk H.P."/>
        </authorList>
    </citation>
    <scope>NUCLEOTIDE SEQUENCE [LARGE SCALE GENOMIC DNA]</scope>
    <source>
        <strain evidence="8">ATCC 49924 / DSM 5501 / Z-7288</strain>
    </source>
</reference>
<evidence type="ECO:0000256" key="3">
    <source>
        <dbReference type="ARBA" id="ARBA00023027"/>
    </source>
</evidence>
<evidence type="ECO:0000259" key="5">
    <source>
        <dbReference type="Pfam" id="PF00389"/>
    </source>
</evidence>
<dbReference type="InterPro" id="IPR036291">
    <property type="entry name" value="NAD(P)-bd_dom_sf"/>
</dbReference>
<dbReference type="Gene3D" id="3.40.50.720">
    <property type="entry name" value="NAD(P)-binding Rossmann-like Domain"/>
    <property type="match status" value="2"/>
</dbReference>
<dbReference type="PANTHER" id="PTHR42789">
    <property type="entry name" value="D-ISOMER SPECIFIC 2-HYDROXYACID DEHYDROGENASE FAMILY PROTEIN (AFU_ORTHOLOGUE AFUA_6G10090)"/>
    <property type="match status" value="1"/>
</dbReference>
<evidence type="ECO:0000256" key="1">
    <source>
        <dbReference type="ARBA" id="ARBA00005854"/>
    </source>
</evidence>
<protein>
    <submittedName>
        <fullName evidence="7">D-isomer specific 2-hydroxyacid dehydrogenase NAD-binding protein</fullName>
    </submittedName>
</protein>
<dbReference type="FunFam" id="3.40.50.720:FF:000203">
    <property type="entry name" value="D-3-phosphoglycerate dehydrogenase (SerA)"/>
    <property type="match status" value="1"/>
</dbReference>
<dbReference type="RefSeq" id="WP_013277921.1">
    <property type="nucleotide sequence ID" value="NC_014378.1"/>
</dbReference>
<comment type="similarity">
    <text evidence="1 4">Belongs to the D-isomer specific 2-hydroxyacid dehydrogenase family.</text>
</comment>
<dbReference type="GO" id="GO:0016616">
    <property type="term" value="F:oxidoreductase activity, acting on the CH-OH group of donors, NAD or NADP as acceptor"/>
    <property type="evidence" value="ECO:0007669"/>
    <property type="project" value="InterPro"/>
</dbReference>
<dbReference type="Proteomes" id="UP000001661">
    <property type="component" value="Chromosome"/>
</dbReference>
<feature type="domain" description="D-isomer specific 2-hydroxyacid dehydrogenase NAD-binding" evidence="6">
    <location>
        <begin position="104"/>
        <end position="281"/>
    </location>
</feature>
<dbReference type="Pfam" id="PF00389">
    <property type="entry name" value="2-Hacid_dh"/>
    <property type="match status" value="1"/>
</dbReference>
<name>D9QPN4_ACEAZ</name>
<dbReference type="EMBL" id="CP002105">
    <property type="protein sequence ID" value="ADL12475.1"/>
    <property type="molecule type" value="Genomic_DNA"/>
</dbReference>
<dbReference type="SUPFAM" id="SSF51735">
    <property type="entry name" value="NAD(P)-binding Rossmann-fold domains"/>
    <property type="match status" value="1"/>
</dbReference>
<dbReference type="InterPro" id="IPR006140">
    <property type="entry name" value="D-isomer_DH_NAD-bd"/>
</dbReference>
<accession>D9QPN4</accession>
<evidence type="ECO:0000256" key="4">
    <source>
        <dbReference type="RuleBase" id="RU003719"/>
    </source>
</evidence>
<dbReference type="GO" id="GO:0051287">
    <property type="term" value="F:NAD binding"/>
    <property type="evidence" value="ECO:0007669"/>
    <property type="project" value="InterPro"/>
</dbReference>
<proteinExistence type="inferred from homology"/>